<keyword evidence="6" id="KW-1185">Reference proteome</keyword>
<dbReference type="PROSITE" id="PS50146">
    <property type="entry name" value="DAGK"/>
    <property type="match status" value="1"/>
</dbReference>
<accession>A0A941IK79</accession>
<evidence type="ECO:0000256" key="1">
    <source>
        <dbReference type="ARBA" id="ARBA00001946"/>
    </source>
</evidence>
<proteinExistence type="inferred from homology"/>
<reference evidence="5" key="1">
    <citation type="submission" date="2021-04" db="EMBL/GenBank/DDBJ databases">
        <title>Genome based classification of Actinospica acidithermotolerans sp. nov., an actinobacterium isolated from an Indonesian hot spring.</title>
        <authorList>
            <person name="Kusuma A.B."/>
            <person name="Putra K.E."/>
            <person name="Nafisah S."/>
            <person name="Loh J."/>
            <person name="Nouioui I."/>
            <person name="Goodfellow M."/>
        </authorList>
    </citation>
    <scope>NUCLEOTIDE SEQUENCE</scope>
    <source>
        <strain evidence="5">MGRD01-02</strain>
    </source>
</reference>
<dbReference type="SUPFAM" id="SSF111331">
    <property type="entry name" value="NAD kinase/diacylglycerol kinase-like"/>
    <property type="match status" value="1"/>
</dbReference>
<dbReference type="GO" id="GO:0005524">
    <property type="term" value="F:ATP binding"/>
    <property type="evidence" value="ECO:0007669"/>
    <property type="project" value="UniProtKB-KW"/>
</dbReference>
<feature type="transmembrane region" description="Helical" evidence="3">
    <location>
        <begin position="32"/>
        <end position="54"/>
    </location>
</feature>
<evidence type="ECO:0000313" key="5">
    <source>
        <dbReference type="EMBL" id="MBR7828657.1"/>
    </source>
</evidence>
<evidence type="ECO:0000259" key="4">
    <source>
        <dbReference type="PROSITE" id="PS50146"/>
    </source>
</evidence>
<keyword evidence="3" id="KW-1133">Transmembrane helix</keyword>
<dbReference type="AlphaFoldDB" id="A0A941IK79"/>
<dbReference type="InterPro" id="IPR016064">
    <property type="entry name" value="NAD/diacylglycerol_kinase_sf"/>
</dbReference>
<gene>
    <name evidence="5" type="ORF">KDK95_20275</name>
</gene>
<keyword evidence="3" id="KW-0812">Transmembrane</keyword>
<dbReference type="InterPro" id="IPR017438">
    <property type="entry name" value="ATP-NAD_kinase_N"/>
</dbReference>
<comment type="cofactor">
    <cofactor evidence="1">
        <name>Mg(2+)</name>
        <dbReference type="ChEBI" id="CHEBI:18420"/>
    </cofactor>
</comment>
<dbReference type="SMART" id="SM00046">
    <property type="entry name" value="DAGKc"/>
    <property type="match status" value="1"/>
</dbReference>
<feature type="transmembrane region" description="Helical" evidence="3">
    <location>
        <begin position="66"/>
        <end position="99"/>
    </location>
</feature>
<dbReference type="Gene3D" id="2.60.200.40">
    <property type="match status" value="1"/>
</dbReference>
<keyword evidence="5" id="KW-0808">Transferase</keyword>
<comment type="caution">
    <text evidence="5">The sequence shown here is derived from an EMBL/GenBank/DDBJ whole genome shotgun (WGS) entry which is preliminary data.</text>
</comment>
<evidence type="ECO:0000313" key="6">
    <source>
        <dbReference type="Proteomes" id="UP000676325"/>
    </source>
</evidence>
<protein>
    <submittedName>
        <fullName evidence="5">NAD(+)/NADH kinase</fullName>
    </submittedName>
</protein>
<dbReference type="GO" id="GO:0016301">
    <property type="term" value="F:kinase activity"/>
    <property type="evidence" value="ECO:0007669"/>
    <property type="project" value="UniProtKB-KW"/>
</dbReference>
<dbReference type="InterPro" id="IPR050187">
    <property type="entry name" value="Lipid_Phosphate_FormReg"/>
</dbReference>
<dbReference type="EMBL" id="JAGSOH010000062">
    <property type="protein sequence ID" value="MBR7828657.1"/>
    <property type="molecule type" value="Genomic_DNA"/>
</dbReference>
<dbReference type="Pfam" id="PF00781">
    <property type="entry name" value="DAGK_cat"/>
    <property type="match status" value="1"/>
</dbReference>
<dbReference type="InterPro" id="IPR001206">
    <property type="entry name" value="Diacylglycerol_kinase_cat_dom"/>
</dbReference>
<feature type="domain" description="DAGKc" evidence="4">
    <location>
        <begin position="120"/>
        <end position="249"/>
    </location>
</feature>
<keyword evidence="5" id="KW-0418">Kinase</keyword>
<dbReference type="GO" id="GO:0008654">
    <property type="term" value="P:phospholipid biosynthetic process"/>
    <property type="evidence" value="ECO:0007669"/>
    <property type="project" value="UniProtKB-KW"/>
</dbReference>
<organism evidence="5 6">
    <name type="scientific">Actinospica acidithermotolerans</name>
    <dbReference type="NCBI Taxonomy" id="2828514"/>
    <lineage>
        <taxon>Bacteria</taxon>
        <taxon>Bacillati</taxon>
        <taxon>Actinomycetota</taxon>
        <taxon>Actinomycetes</taxon>
        <taxon>Catenulisporales</taxon>
        <taxon>Actinospicaceae</taxon>
        <taxon>Actinospica</taxon>
    </lineage>
</organism>
<evidence type="ECO:0000256" key="3">
    <source>
        <dbReference type="SAM" id="Phobius"/>
    </source>
</evidence>
<feature type="transmembrane region" description="Helical" evidence="3">
    <location>
        <begin position="7"/>
        <end position="26"/>
    </location>
</feature>
<evidence type="ECO:0000256" key="2">
    <source>
        <dbReference type="ARBA" id="ARBA00005983"/>
    </source>
</evidence>
<keyword evidence="3" id="KW-0472">Membrane</keyword>
<name>A0A941IK79_9ACTN</name>
<sequence length="447" mass="46858">MDRRQRLLARCALLALAAIVAIIVAAGAVHSLAALVVGLIGIALLPGGVWMFLAHRGWRRWLAALVLIAVPIAVTIAYIVTGLLLEVIVCVVLAAFAWWASQGAGQPSSEAAQPQTRPAVPPRHAYLIMNPRSGGGKVVRFKLAEKASELGANVELLPATGHADVTELAEHAVDNGADLLGVAGGDGTQALVAAVAARRGVPMLVIAAGTRNHFAMDLGLDREDPSHCLDALHDGVEMRIDLGFVNDRPFVNNASFGAYAEVVRSPAYRDDKAGTALRTLPDLISGHSGPRLELHDGDRSVLSAPQAVLVSNNPYEGGDIAGLSRRARLDQGVLGVIGVKVDSQAQAAALLTRRGQSRSLTRLTAREVVIDADAPSIAVGIDGESVVLPTPVRCEIRALALRVVVPRDRPGVHVPAERVPWRVLVREALGLRDSGTAGAPADGPARA</sequence>
<dbReference type="Proteomes" id="UP000676325">
    <property type="component" value="Unassembled WGS sequence"/>
</dbReference>
<dbReference type="PANTHER" id="PTHR12358:SF54">
    <property type="entry name" value="SPHINGOSINE KINASE RELATED PROTEIN"/>
    <property type="match status" value="1"/>
</dbReference>
<comment type="similarity">
    <text evidence="2">Belongs to the diacylglycerol/lipid kinase family.</text>
</comment>
<dbReference type="PANTHER" id="PTHR12358">
    <property type="entry name" value="SPHINGOSINE KINASE"/>
    <property type="match status" value="1"/>
</dbReference>
<dbReference type="Gene3D" id="3.40.50.10330">
    <property type="entry name" value="Probable inorganic polyphosphate/atp-NAD kinase, domain 1"/>
    <property type="match status" value="1"/>
</dbReference>